<dbReference type="InterPro" id="IPR001647">
    <property type="entry name" value="HTH_TetR"/>
</dbReference>
<dbReference type="RefSeq" id="WP_166104663.1">
    <property type="nucleotide sequence ID" value="NZ_BMMY01000004.1"/>
</dbReference>
<keyword evidence="2 4" id="KW-0238">DNA-binding</keyword>
<dbReference type="GO" id="GO:0003700">
    <property type="term" value="F:DNA-binding transcription factor activity"/>
    <property type="evidence" value="ECO:0007669"/>
    <property type="project" value="TreeGrafter"/>
</dbReference>
<accession>A0A7G9R2I7</accession>
<evidence type="ECO:0000313" key="8">
    <source>
        <dbReference type="Proteomes" id="UP000515976"/>
    </source>
</evidence>
<feature type="region of interest" description="Disordered" evidence="5">
    <location>
        <begin position="1"/>
        <end position="20"/>
    </location>
</feature>
<gene>
    <name evidence="7" type="ORF">H9L10_01580</name>
</gene>
<feature type="domain" description="HTH tetR-type" evidence="6">
    <location>
        <begin position="20"/>
        <end position="80"/>
    </location>
</feature>
<evidence type="ECO:0000313" key="7">
    <source>
        <dbReference type="EMBL" id="QNN49812.1"/>
    </source>
</evidence>
<evidence type="ECO:0000259" key="6">
    <source>
        <dbReference type="PROSITE" id="PS50977"/>
    </source>
</evidence>
<dbReference type="SUPFAM" id="SSF46689">
    <property type="entry name" value="Homeodomain-like"/>
    <property type="match status" value="1"/>
</dbReference>
<keyword evidence="3" id="KW-0804">Transcription</keyword>
<feature type="DNA-binding region" description="H-T-H motif" evidence="4">
    <location>
        <begin position="43"/>
        <end position="62"/>
    </location>
</feature>
<dbReference type="InterPro" id="IPR050109">
    <property type="entry name" value="HTH-type_TetR-like_transc_reg"/>
</dbReference>
<evidence type="ECO:0000256" key="3">
    <source>
        <dbReference type="ARBA" id="ARBA00023163"/>
    </source>
</evidence>
<dbReference type="InterPro" id="IPR041347">
    <property type="entry name" value="MftR_C"/>
</dbReference>
<evidence type="ECO:0000256" key="5">
    <source>
        <dbReference type="SAM" id="MobiDB-lite"/>
    </source>
</evidence>
<dbReference type="Gene3D" id="1.10.357.10">
    <property type="entry name" value="Tetracycline Repressor, domain 2"/>
    <property type="match status" value="1"/>
</dbReference>
<proteinExistence type="predicted"/>
<evidence type="ECO:0000256" key="1">
    <source>
        <dbReference type="ARBA" id="ARBA00023015"/>
    </source>
</evidence>
<dbReference type="EMBL" id="CP060712">
    <property type="protein sequence ID" value="QNN49812.1"/>
    <property type="molecule type" value="Genomic_DNA"/>
</dbReference>
<sequence>MASTATGGLPEASLRERKKATTRANLHLAAVRLALERGTEAMTVEEVAAAAGVSPRTFFNYYETKEDALVGADPGRAGRVREAVLARPSGEPVDRAVRTVLLEHVRGLEADPQLWRMRRELAARSPALAARIAGAGDQLETVLVEAAYGRTGSDPALDLETGLTARVAMAAVRAAFHQHRAAGFVGSLAARAEAALDAVGVGSAG</sequence>
<dbReference type="InterPro" id="IPR009057">
    <property type="entry name" value="Homeodomain-like_sf"/>
</dbReference>
<evidence type="ECO:0000256" key="2">
    <source>
        <dbReference type="ARBA" id="ARBA00023125"/>
    </source>
</evidence>
<dbReference type="GO" id="GO:0000976">
    <property type="term" value="F:transcription cis-regulatory region binding"/>
    <property type="evidence" value="ECO:0007669"/>
    <property type="project" value="TreeGrafter"/>
</dbReference>
<dbReference type="PROSITE" id="PS50977">
    <property type="entry name" value="HTH_TETR_2"/>
    <property type="match status" value="1"/>
</dbReference>
<name>A0A7G9R2I7_9MICO</name>
<dbReference type="Proteomes" id="UP000515976">
    <property type="component" value="Chromosome"/>
</dbReference>
<dbReference type="Pfam" id="PF17754">
    <property type="entry name" value="TetR_C_14"/>
    <property type="match status" value="1"/>
</dbReference>
<dbReference type="AlphaFoldDB" id="A0A7G9R2I7"/>
<dbReference type="Gene3D" id="1.10.10.60">
    <property type="entry name" value="Homeodomain-like"/>
    <property type="match status" value="1"/>
</dbReference>
<keyword evidence="8" id="KW-1185">Reference proteome</keyword>
<organism evidence="7 8">
    <name type="scientific">Phycicoccus endophyticus</name>
    <dbReference type="NCBI Taxonomy" id="1690220"/>
    <lineage>
        <taxon>Bacteria</taxon>
        <taxon>Bacillati</taxon>
        <taxon>Actinomycetota</taxon>
        <taxon>Actinomycetes</taxon>
        <taxon>Micrococcales</taxon>
        <taxon>Intrasporangiaceae</taxon>
        <taxon>Phycicoccus</taxon>
    </lineage>
</organism>
<reference evidence="7 8" key="1">
    <citation type="submission" date="2020-08" db="EMBL/GenBank/DDBJ databases">
        <title>Genome sequence of Phycicoccus endophyticus JCM 31784T.</title>
        <authorList>
            <person name="Hyun D.-W."/>
            <person name="Bae J.-W."/>
        </authorList>
    </citation>
    <scope>NUCLEOTIDE SEQUENCE [LARGE SCALE GENOMIC DNA]</scope>
    <source>
        <strain evidence="7 8">JCM 31784</strain>
    </source>
</reference>
<dbReference type="Pfam" id="PF00440">
    <property type="entry name" value="TetR_N"/>
    <property type="match status" value="1"/>
</dbReference>
<dbReference type="PANTHER" id="PTHR30055:SF238">
    <property type="entry name" value="MYCOFACTOCIN BIOSYNTHESIS TRANSCRIPTIONAL REGULATOR MFTR-RELATED"/>
    <property type="match status" value="1"/>
</dbReference>
<dbReference type="KEGG" id="pei:H9L10_01580"/>
<evidence type="ECO:0000256" key="4">
    <source>
        <dbReference type="PROSITE-ProRule" id="PRU00335"/>
    </source>
</evidence>
<dbReference type="PANTHER" id="PTHR30055">
    <property type="entry name" value="HTH-TYPE TRANSCRIPTIONAL REGULATOR RUTR"/>
    <property type="match status" value="1"/>
</dbReference>
<protein>
    <submittedName>
        <fullName evidence="7">TetR family transcriptional regulator</fullName>
    </submittedName>
</protein>
<keyword evidence="1" id="KW-0805">Transcription regulation</keyword>